<dbReference type="SUPFAM" id="SSF46785">
    <property type="entry name" value="Winged helix' DNA-binding domain"/>
    <property type="match status" value="1"/>
</dbReference>
<proteinExistence type="predicted"/>
<keyword evidence="2" id="KW-0067">ATP-binding</keyword>
<accession>A0A1X6WRS9</accession>
<dbReference type="PANTHER" id="PTHR30595">
    <property type="entry name" value="GLPR-RELATED TRANSCRIPTIONAL REPRESSOR"/>
    <property type="match status" value="1"/>
</dbReference>
<dbReference type="EMBL" id="FWFD01000016">
    <property type="protein sequence ID" value="SLM86942.1"/>
    <property type="molecule type" value="Genomic_DNA"/>
</dbReference>
<evidence type="ECO:0000313" key="3">
    <source>
        <dbReference type="Proteomes" id="UP000195918"/>
    </source>
</evidence>
<protein>
    <submittedName>
        <fullName evidence="2">ATP-dependent DNA helicase recG</fullName>
        <ecNumber evidence="2">3.6.1.-</ecNumber>
    </submittedName>
</protein>
<dbReference type="InterPro" id="IPR007421">
    <property type="entry name" value="Schlafen_AlbA_2_dom"/>
</dbReference>
<sequence length="476" mass="55650">MKNQQIKEFINSKENRFFDRKSARIAPKDIIRHIIGFSNASGGKLVIGIEDNGEISGFNYEKANSIESFRESIYMYTKPTPIFEFNEINVINKNGIEDKVLVIDVEVSTDSVISNNKEECFLRMGDNTKKLNHKQITQLEYDKGQRSFEDELVRQSSLEDIDEVLLNRYKEHRNCLHLSSVQLLEARGFMRNGEITNAGILLFGKNTFKYLPNCRLRFIRYDGLKSMTGKRMNIIKQFDYEDPIPLLIENAARDIKAQLRDFQYLGDDGMFKKISEYPEFAWFEGIVNAVTHRNYSFRGDHVRVEMYDDRLEIHSPGDLPNIVTIDNMRKTRYSRNPRIARILTEFGWVREMNEGVNRIYDEMESFFLKEPVYSEPENNSVLLVLENNILSRTLRTSERLDDYIKNTYKEDLDDGELAIIVYLYNEHKINVTQAASVLNKSKSYSRGILKKMFNKNLIEWHGSSFSDPTQHYSLTK</sequence>
<dbReference type="Gene3D" id="3.30.565.60">
    <property type="match status" value="1"/>
</dbReference>
<dbReference type="Proteomes" id="UP000195918">
    <property type="component" value="Unassembled WGS sequence"/>
</dbReference>
<name>A0A1X6WRS9_9ENTE</name>
<keyword evidence="2" id="KW-0347">Helicase</keyword>
<dbReference type="InterPro" id="IPR038461">
    <property type="entry name" value="Schlafen_AlbA_2_dom_sf"/>
</dbReference>
<evidence type="ECO:0000259" key="1">
    <source>
        <dbReference type="Pfam" id="PF04326"/>
    </source>
</evidence>
<dbReference type="GO" id="GO:0016787">
    <property type="term" value="F:hydrolase activity"/>
    <property type="evidence" value="ECO:0007669"/>
    <property type="project" value="UniProtKB-KW"/>
</dbReference>
<keyword evidence="3" id="KW-1185">Reference proteome</keyword>
<gene>
    <name evidence="2" type="ORF">FM121_12670</name>
</gene>
<dbReference type="Pfam" id="PF04326">
    <property type="entry name" value="SLFN_AlbA_2"/>
    <property type="match status" value="1"/>
</dbReference>
<feature type="domain" description="Schlafen AlbA-2" evidence="1">
    <location>
        <begin position="14"/>
        <end position="132"/>
    </location>
</feature>
<dbReference type="InterPro" id="IPR036390">
    <property type="entry name" value="WH_DNA-bd_sf"/>
</dbReference>
<evidence type="ECO:0000313" key="2">
    <source>
        <dbReference type="EMBL" id="SLM86942.1"/>
    </source>
</evidence>
<keyword evidence="2" id="KW-0547">Nucleotide-binding</keyword>
<dbReference type="GO" id="GO:0004386">
    <property type="term" value="F:helicase activity"/>
    <property type="evidence" value="ECO:0007669"/>
    <property type="project" value="UniProtKB-KW"/>
</dbReference>
<organism evidence="2 3">
    <name type="scientific">Vagococcus fluvialis bH819</name>
    <dbReference type="NCBI Taxonomy" id="1255619"/>
    <lineage>
        <taxon>Bacteria</taxon>
        <taxon>Bacillati</taxon>
        <taxon>Bacillota</taxon>
        <taxon>Bacilli</taxon>
        <taxon>Lactobacillales</taxon>
        <taxon>Enterococcaceae</taxon>
        <taxon>Vagococcus</taxon>
    </lineage>
</organism>
<dbReference type="Pfam" id="PF13749">
    <property type="entry name" value="HATPase_c_4"/>
    <property type="match status" value="1"/>
</dbReference>
<dbReference type="EC" id="3.6.1.-" evidence="2"/>
<dbReference type="PANTHER" id="PTHR30595:SF6">
    <property type="entry name" value="SCHLAFEN ALBA-2 DOMAIN-CONTAINING PROTEIN"/>
    <property type="match status" value="1"/>
</dbReference>
<reference evidence="3" key="1">
    <citation type="submission" date="2017-02" db="EMBL/GenBank/DDBJ databases">
        <authorList>
            <person name="Dridi B."/>
        </authorList>
    </citation>
    <scope>NUCLEOTIDE SEQUENCE [LARGE SCALE GENOMIC DNA]</scope>
    <source>
        <strain evidence="3">bH819</strain>
    </source>
</reference>
<keyword evidence="2" id="KW-0378">Hydrolase</keyword>
<dbReference type="Gene3D" id="3.30.950.30">
    <property type="entry name" value="Schlafen, AAA domain"/>
    <property type="match status" value="1"/>
</dbReference>
<dbReference type="RefSeq" id="WP_086952573.1">
    <property type="nucleotide sequence ID" value="NZ_FWFD01000016.1"/>
</dbReference>
<dbReference type="AlphaFoldDB" id="A0A1X6WRS9"/>
<dbReference type="InterPro" id="IPR038475">
    <property type="entry name" value="RecG_C_sf"/>
</dbReference>
<dbReference type="OrthoDB" id="9807907at2"/>